<reference evidence="19" key="3">
    <citation type="submission" date="2020-12" db="UniProtKB">
        <authorList>
            <consortium name="EnsemblPlants"/>
        </authorList>
    </citation>
    <scope>IDENTIFICATION</scope>
</reference>
<keyword evidence="13 16" id="KW-0472">Membrane</keyword>
<dbReference type="EnsemblPlants" id="Pp3c3_18340V3.8">
    <property type="protein sequence ID" value="Pp3c3_18340V3.8"/>
    <property type="gene ID" value="Pp3c3_18340"/>
</dbReference>
<dbReference type="EnsemblPlants" id="Pp3c3_18340V3.7">
    <property type="protein sequence ID" value="Pp3c3_18340V3.7"/>
    <property type="gene ID" value="Pp3c3_18340"/>
</dbReference>
<dbReference type="AlphaFoldDB" id="A0A7I4DAY2"/>
<feature type="transmembrane region" description="Helical" evidence="18">
    <location>
        <begin position="128"/>
        <end position="147"/>
    </location>
</feature>
<dbReference type="EC" id="2.7.8.11" evidence="5 16"/>
<evidence type="ECO:0000256" key="1">
    <source>
        <dbReference type="ARBA" id="ARBA00001936"/>
    </source>
</evidence>
<dbReference type="GO" id="GO:0046872">
    <property type="term" value="F:metal ion binding"/>
    <property type="evidence" value="ECO:0007669"/>
    <property type="project" value="UniProtKB-KW"/>
</dbReference>
<evidence type="ECO:0000256" key="18">
    <source>
        <dbReference type="SAM" id="Phobius"/>
    </source>
</evidence>
<dbReference type="EMBL" id="ABEU02000003">
    <property type="status" value="NOT_ANNOTATED_CDS"/>
    <property type="molecule type" value="Genomic_DNA"/>
</dbReference>
<comment type="catalytic activity">
    <reaction evidence="16">
        <text>a CDP-1,2-diacyl-sn-glycerol + myo-inositol = a 1,2-diacyl-sn-glycero-3-phospho-(1D-myo-inositol) + CMP + H(+)</text>
        <dbReference type="Rhea" id="RHEA:11580"/>
        <dbReference type="ChEBI" id="CHEBI:15378"/>
        <dbReference type="ChEBI" id="CHEBI:17268"/>
        <dbReference type="ChEBI" id="CHEBI:57880"/>
        <dbReference type="ChEBI" id="CHEBI:58332"/>
        <dbReference type="ChEBI" id="CHEBI:60377"/>
        <dbReference type="EC" id="2.7.8.11"/>
    </reaction>
</comment>
<dbReference type="Pfam" id="PF01066">
    <property type="entry name" value="CDP-OH_P_transf"/>
    <property type="match status" value="1"/>
</dbReference>
<evidence type="ECO:0000256" key="9">
    <source>
        <dbReference type="ARBA" id="ARBA00022723"/>
    </source>
</evidence>
<keyword evidence="14 16" id="KW-0594">Phospholipid biosynthesis</keyword>
<evidence type="ECO:0000256" key="12">
    <source>
        <dbReference type="ARBA" id="ARBA00023098"/>
    </source>
</evidence>
<evidence type="ECO:0000256" key="7">
    <source>
        <dbReference type="ARBA" id="ARBA00022679"/>
    </source>
</evidence>
<dbReference type="Gramene" id="Pp3c3_18340V3.7">
    <property type="protein sequence ID" value="Pp3c3_18340V3.7"/>
    <property type="gene ID" value="Pp3c3_18340"/>
</dbReference>
<evidence type="ECO:0000256" key="6">
    <source>
        <dbReference type="ARBA" id="ARBA00022516"/>
    </source>
</evidence>
<proteinExistence type="inferred from homology"/>
<organism evidence="19 20">
    <name type="scientific">Physcomitrium patens</name>
    <name type="common">Spreading-leaved earth moss</name>
    <name type="synonym">Physcomitrella patens</name>
    <dbReference type="NCBI Taxonomy" id="3218"/>
    <lineage>
        <taxon>Eukaryota</taxon>
        <taxon>Viridiplantae</taxon>
        <taxon>Streptophyta</taxon>
        <taxon>Embryophyta</taxon>
        <taxon>Bryophyta</taxon>
        <taxon>Bryophytina</taxon>
        <taxon>Bryopsida</taxon>
        <taxon>Funariidae</taxon>
        <taxon>Funariales</taxon>
        <taxon>Funariaceae</taxon>
        <taxon>Physcomitrium</taxon>
    </lineage>
</organism>
<evidence type="ECO:0000313" key="20">
    <source>
        <dbReference type="Proteomes" id="UP000006727"/>
    </source>
</evidence>
<keyword evidence="6 16" id="KW-0444">Lipid biosynthesis</keyword>
<reference evidence="19 20" key="1">
    <citation type="journal article" date="2008" name="Science">
        <title>The Physcomitrella genome reveals evolutionary insights into the conquest of land by plants.</title>
        <authorList>
            <person name="Rensing S."/>
            <person name="Lang D."/>
            <person name="Zimmer A."/>
            <person name="Terry A."/>
            <person name="Salamov A."/>
            <person name="Shapiro H."/>
            <person name="Nishiyama T."/>
            <person name="Perroud P.-F."/>
            <person name="Lindquist E."/>
            <person name="Kamisugi Y."/>
            <person name="Tanahashi T."/>
            <person name="Sakakibara K."/>
            <person name="Fujita T."/>
            <person name="Oishi K."/>
            <person name="Shin-I T."/>
            <person name="Kuroki Y."/>
            <person name="Toyoda A."/>
            <person name="Suzuki Y."/>
            <person name="Hashimoto A."/>
            <person name="Yamaguchi K."/>
            <person name="Sugano A."/>
            <person name="Kohara Y."/>
            <person name="Fujiyama A."/>
            <person name="Anterola A."/>
            <person name="Aoki S."/>
            <person name="Ashton N."/>
            <person name="Barbazuk W.B."/>
            <person name="Barker E."/>
            <person name="Bennetzen J."/>
            <person name="Bezanilla M."/>
            <person name="Blankenship R."/>
            <person name="Cho S.H."/>
            <person name="Dutcher S."/>
            <person name="Estelle M."/>
            <person name="Fawcett J.A."/>
            <person name="Gundlach H."/>
            <person name="Hanada K."/>
            <person name="Heyl A."/>
            <person name="Hicks K.A."/>
            <person name="Hugh J."/>
            <person name="Lohr M."/>
            <person name="Mayer K."/>
            <person name="Melkozernov A."/>
            <person name="Murata T."/>
            <person name="Nelson D."/>
            <person name="Pils B."/>
            <person name="Prigge M."/>
            <person name="Reiss B."/>
            <person name="Renner T."/>
            <person name="Rombauts S."/>
            <person name="Rushton P."/>
            <person name="Sanderfoot A."/>
            <person name="Schween G."/>
            <person name="Shiu S.-H."/>
            <person name="Stueber K."/>
            <person name="Theodoulou F.L."/>
            <person name="Tu H."/>
            <person name="Van de Peer Y."/>
            <person name="Verrier P.J."/>
            <person name="Waters E."/>
            <person name="Wood A."/>
            <person name="Yang L."/>
            <person name="Cove D."/>
            <person name="Cuming A."/>
            <person name="Hasebe M."/>
            <person name="Lucas S."/>
            <person name="Mishler D.B."/>
            <person name="Reski R."/>
            <person name="Grigoriev I."/>
            <person name="Quatrano R.S."/>
            <person name="Boore J.L."/>
        </authorList>
    </citation>
    <scope>NUCLEOTIDE SEQUENCE [LARGE SCALE GENOMIC DNA]</scope>
    <source>
        <strain evidence="19 20">cv. Gransden 2004</strain>
    </source>
</reference>
<dbReference type="Gramene" id="Pp3c3_18340V3.8">
    <property type="protein sequence ID" value="Pp3c3_18340V3.8"/>
    <property type="gene ID" value="Pp3c3_18340"/>
</dbReference>
<evidence type="ECO:0000256" key="3">
    <source>
        <dbReference type="ARBA" id="ARBA00004141"/>
    </source>
</evidence>
<keyword evidence="12 16" id="KW-0443">Lipid metabolism</keyword>
<keyword evidence="15 16" id="KW-1208">Phospholipid metabolism</keyword>
<dbReference type="GO" id="GO:0008654">
    <property type="term" value="P:phospholipid biosynthetic process"/>
    <property type="evidence" value="ECO:0007669"/>
    <property type="project" value="UniProtKB-KW"/>
</dbReference>
<evidence type="ECO:0000256" key="5">
    <source>
        <dbReference type="ARBA" id="ARBA00013212"/>
    </source>
</evidence>
<dbReference type="PANTHER" id="PTHR15362:SF4">
    <property type="entry name" value="CDP-DIACYLGLYCEROL--INOSITOL 3-PHOSPHATIDYLTRANSFERASE"/>
    <property type="match status" value="1"/>
</dbReference>
<evidence type="ECO:0000313" key="19">
    <source>
        <dbReference type="EnsemblPlants" id="Pp3c3_18340V3.7"/>
    </source>
</evidence>
<keyword evidence="11 18" id="KW-1133">Transmembrane helix</keyword>
<dbReference type="InterPro" id="IPR043130">
    <property type="entry name" value="CDP-OH_PTrfase_TM_dom"/>
</dbReference>
<dbReference type="Gene3D" id="1.20.120.1760">
    <property type="match status" value="1"/>
</dbReference>
<keyword evidence="10" id="KW-0460">Magnesium</keyword>
<protein>
    <recommendedName>
        <fullName evidence="5 16">CDP-diacylglycerol--inositol 3-phosphatidyltransferase</fullName>
        <ecNumber evidence="5 16">2.7.8.11</ecNumber>
    </recommendedName>
</protein>
<keyword evidence="8 18" id="KW-0812">Transmembrane</keyword>
<evidence type="ECO:0000256" key="11">
    <source>
        <dbReference type="ARBA" id="ARBA00022989"/>
    </source>
</evidence>
<comment type="similarity">
    <text evidence="4 16 17">Belongs to the CDP-alcohol phosphatidyltransferase class-I family.</text>
</comment>
<accession>A0A7I4DAY2</accession>
<evidence type="ECO:0000256" key="4">
    <source>
        <dbReference type="ARBA" id="ARBA00010441"/>
    </source>
</evidence>
<comment type="cofactor">
    <cofactor evidence="2">
        <name>Mg(2+)</name>
        <dbReference type="ChEBI" id="CHEBI:18420"/>
    </cofactor>
</comment>
<feature type="transmembrane region" description="Helical" evidence="18">
    <location>
        <begin position="167"/>
        <end position="186"/>
    </location>
</feature>
<evidence type="ECO:0000256" key="10">
    <source>
        <dbReference type="ARBA" id="ARBA00022842"/>
    </source>
</evidence>
<feature type="transmembrane region" description="Helical" evidence="18">
    <location>
        <begin position="20"/>
        <end position="41"/>
    </location>
</feature>
<gene>
    <name evidence="19" type="primary">LOC112279341</name>
</gene>
<dbReference type="InterPro" id="IPR048254">
    <property type="entry name" value="CDP_ALCOHOL_P_TRANSF_CS"/>
</dbReference>
<dbReference type="PANTHER" id="PTHR15362">
    <property type="entry name" value="PHOSPHATIDYLINOSITOL SYNTHASE"/>
    <property type="match status" value="1"/>
</dbReference>
<dbReference type="GO" id="GO:0016020">
    <property type="term" value="C:membrane"/>
    <property type="evidence" value="ECO:0007669"/>
    <property type="project" value="UniProtKB-SubCell"/>
</dbReference>
<evidence type="ECO:0000256" key="15">
    <source>
        <dbReference type="ARBA" id="ARBA00023264"/>
    </source>
</evidence>
<reference evidence="19 20" key="2">
    <citation type="journal article" date="2018" name="Plant J.">
        <title>The Physcomitrella patens chromosome-scale assembly reveals moss genome structure and evolution.</title>
        <authorList>
            <person name="Lang D."/>
            <person name="Ullrich K.K."/>
            <person name="Murat F."/>
            <person name="Fuchs J."/>
            <person name="Jenkins J."/>
            <person name="Haas F.B."/>
            <person name="Piednoel M."/>
            <person name="Gundlach H."/>
            <person name="Van Bel M."/>
            <person name="Meyberg R."/>
            <person name="Vives C."/>
            <person name="Morata J."/>
            <person name="Symeonidi A."/>
            <person name="Hiss M."/>
            <person name="Muchero W."/>
            <person name="Kamisugi Y."/>
            <person name="Saleh O."/>
            <person name="Blanc G."/>
            <person name="Decker E.L."/>
            <person name="van Gessel N."/>
            <person name="Grimwood J."/>
            <person name="Hayes R.D."/>
            <person name="Graham S.W."/>
            <person name="Gunter L.E."/>
            <person name="McDaniel S.F."/>
            <person name="Hoernstein S.N.W."/>
            <person name="Larsson A."/>
            <person name="Li F.W."/>
            <person name="Perroud P.F."/>
            <person name="Phillips J."/>
            <person name="Ranjan P."/>
            <person name="Rokshar D.S."/>
            <person name="Rothfels C.J."/>
            <person name="Schneider L."/>
            <person name="Shu S."/>
            <person name="Stevenson D.W."/>
            <person name="Thummler F."/>
            <person name="Tillich M."/>
            <person name="Villarreal Aguilar J.C."/>
            <person name="Widiez T."/>
            <person name="Wong G.K."/>
            <person name="Wymore A."/>
            <person name="Zhang Y."/>
            <person name="Zimmer A.D."/>
            <person name="Quatrano R.S."/>
            <person name="Mayer K.F.X."/>
            <person name="Goodstein D."/>
            <person name="Casacuberta J.M."/>
            <person name="Vandepoele K."/>
            <person name="Reski R."/>
            <person name="Cuming A.C."/>
            <person name="Tuskan G.A."/>
            <person name="Maumus F."/>
            <person name="Salse J."/>
            <person name="Schmutz J."/>
            <person name="Rensing S.A."/>
        </authorList>
    </citation>
    <scope>NUCLEOTIDE SEQUENCE [LARGE SCALE GENOMIC DNA]</scope>
    <source>
        <strain evidence="19 20">cv. Gransden 2004</strain>
    </source>
</reference>
<keyword evidence="20" id="KW-1185">Reference proteome</keyword>
<keyword evidence="9" id="KW-0479">Metal-binding</keyword>
<evidence type="ECO:0000256" key="17">
    <source>
        <dbReference type="RuleBase" id="RU003750"/>
    </source>
</evidence>
<evidence type="ECO:0000256" key="13">
    <source>
        <dbReference type="ARBA" id="ARBA00023136"/>
    </source>
</evidence>
<comment type="cofactor">
    <cofactor evidence="1">
        <name>Mn(2+)</name>
        <dbReference type="ChEBI" id="CHEBI:29035"/>
    </cofactor>
</comment>
<name>A0A7I4DAY2_PHYPA</name>
<dbReference type="GO" id="GO:0003881">
    <property type="term" value="F:CDP-diacylglycerol-inositol 3-phosphatidyltransferase activity"/>
    <property type="evidence" value="ECO:0007669"/>
    <property type="project" value="UniProtKB-UniRule"/>
</dbReference>
<sequence>MEDSTIEDSPKQRNWPIYLYIPNIIGYARIIANVAAFGVAFTNKKLFAILYFASFVCDELDGRFARMFNQKSTFGAVLDMVTDRVSTAALLVLLTHFYNTHLSSKASHKDMGDSKSTLLRLYYQHRYFMGYCAIGAEIAYILLYMLAADGNIGSPYEVARHAVAERTVYGIVLVIALPGCAIKQLVNLVQMKTAADVCVRYDTHRYSSKSQ</sequence>
<dbReference type="Proteomes" id="UP000006727">
    <property type="component" value="Chromosome 3"/>
</dbReference>
<keyword evidence="7 16" id="KW-0808">Transferase</keyword>
<dbReference type="PIRSF" id="PIRSF000848">
    <property type="entry name" value="CDP_diag_ino_3_P"/>
    <property type="match status" value="1"/>
</dbReference>
<evidence type="ECO:0000256" key="14">
    <source>
        <dbReference type="ARBA" id="ARBA00023209"/>
    </source>
</evidence>
<dbReference type="InterPro" id="IPR000462">
    <property type="entry name" value="CDP-OH_P_trans"/>
</dbReference>
<dbReference type="InterPro" id="IPR014387">
    <property type="entry name" value="CDP_diag_ino_3_P_euk"/>
</dbReference>
<evidence type="ECO:0000256" key="16">
    <source>
        <dbReference type="PIRNR" id="PIRNR000848"/>
    </source>
</evidence>
<comment type="subcellular location">
    <subcellularLocation>
        <location evidence="3">Membrane</location>
        <topology evidence="3">Multi-pass membrane protein</topology>
    </subcellularLocation>
</comment>
<evidence type="ECO:0000256" key="2">
    <source>
        <dbReference type="ARBA" id="ARBA00001946"/>
    </source>
</evidence>
<dbReference type="PROSITE" id="PS00379">
    <property type="entry name" value="CDP_ALCOHOL_P_TRANSF"/>
    <property type="match status" value="1"/>
</dbReference>
<evidence type="ECO:0000256" key="8">
    <source>
        <dbReference type="ARBA" id="ARBA00022692"/>
    </source>
</evidence>